<dbReference type="EMBL" id="CP092424">
    <property type="protein sequence ID" value="ULP45513.1"/>
    <property type="molecule type" value="Genomic_DNA"/>
</dbReference>
<dbReference type="SUPFAM" id="SSF143011">
    <property type="entry name" value="RelE-like"/>
    <property type="match status" value="1"/>
</dbReference>
<dbReference type="PANTHER" id="PTHR35601:SF1">
    <property type="entry name" value="TOXIN RELE"/>
    <property type="match status" value="1"/>
</dbReference>
<dbReference type="STRING" id="141349.BN1232_06378"/>
<evidence type="ECO:0000313" key="3">
    <source>
        <dbReference type="EMBL" id="CQD24783.1"/>
    </source>
</evidence>
<sequence length="92" mass="10619">MTENDDAWSVQVSPAAARALERLPHKVAAAIAEFITVALPADPLRMSKPLRFQFEGWRVARRGDYRVTFRILSDDNVLYVGRIEHRAHVYRR</sequence>
<evidence type="ECO:0000256" key="2">
    <source>
        <dbReference type="ARBA" id="ARBA00022649"/>
    </source>
</evidence>
<proteinExistence type="inferred from homology"/>
<dbReference type="InterPro" id="IPR035093">
    <property type="entry name" value="RelE/ParE_toxin_dom_sf"/>
</dbReference>
<dbReference type="RefSeq" id="WP_084954129.1">
    <property type="nucleotide sequence ID" value="NZ_CP092424.2"/>
</dbReference>
<dbReference type="EMBL" id="CTEE01000003">
    <property type="protein sequence ID" value="CQD24783.1"/>
    <property type="molecule type" value="Genomic_DNA"/>
</dbReference>
<evidence type="ECO:0000313" key="5">
    <source>
        <dbReference type="Proteomes" id="UP000199251"/>
    </source>
</evidence>
<dbReference type="Gene3D" id="3.30.2310.20">
    <property type="entry name" value="RelE-like"/>
    <property type="match status" value="1"/>
</dbReference>
<dbReference type="InterPro" id="IPR007712">
    <property type="entry name" value="RelE/ParE_toxin"/>
</dbReference>
<keyword evidence="6" id="KW-1185">Reference proteome</keyword>
<accession>A0A0E4CRN4</accession>
<dbReference type="AlphaFoldDB" id="A0A0E4CRN4"/>
<dbReference type="OrthoDB" id="5326046at2"/>
<organism evidence="3 5">
    <name type="scientific">Mycobacterium lentiflavum</name>
    <dbReference type="NCBI Taxonomy" id="141349"/>
    <lineage>
        <taxon>Bacteria</taxon>
        <taxon>Bacillati</taxon>
        <taxon>Actinomycetota</taxon>
        <taxon>Actinomycetes</taxon>
        <taxon>Mycobacteriales</taxon>
        <taxon>Mycobacteriaceae</taxon>
        <taxon>Mycobacterium</taxon>
        <taxon>Mycobacterium simiae complex</taxon>
    </lineage>
</organism>
<evidence type="ECO:0000256" key="1">
    <source>
        <dbReference type="ARBA" id="ARBA00006226"/>
    </source>
</evidence>
<geneLocation type="plasmid" evidence="4 6">
    <name>unnamed1</name>
</geneLocation>
<gene>
    <name evidence="3" type="ORF">BN1232_06378</name>
    <name evidence="4" type="ORF">MJO58_27595</name>
</gene>
<name>A0A0E4CRN4_MYCLN</name>
<evidence type="ECO:0000313" key="6">
    <source>
        <dbReference type="Proteomes" id="UP001055171"/>
    </source>
</evidence>
<reference evidence="3 5" key="1">
    <citation type="submission" date="2015-03" db="EMBL/GenBank/DDBJ databases">
        <authorList>
            <person name="Urmite Genomes"/>
        </authorList>
    </citation>
    <scope>NUCLEOTIDE SEQUENCE [LARGE SCALE GENOMIC DNA]</scope>
    <source>
        <strain evidence="3 5">CSUR P1491</strain>
    </source>
</reference>
<keyword evidence="2" id="KW-1277">Toxin-antitoxin system</keyword>
<dbReference type="Proteomes" id="UP000199251">
    <property type="component" value="Unassembled WGS sequence"/>
</dbReference>
<comment type="similarity">
    <text evidence="1">Belongs to the RelE toxin family.</text>
</comment>
<protein>
    <submittedName>
        <fullName evidence="3 4">Toxin</fullName>
    </submittedName>
</protein>
<reference evidence="4" key="2">
    <citation type="submission" date="2022-08" db="EMBL/GenBank/DDBJ databases">
        <title>Complete genome sequence of 14 non-tuberculosis mycobacteria type-strains.</title>
        <authorList>
            <person name="Igarashi Y."/>
            <person name="Osugi A."/>
            <person name="Mitarai S."/>
        </authorList>
    </citation>
    <scope>NUCLEOTIDE SEQUENCE</scope>
    <source>
        <strain evidence="4">ATCC 51985</strain>
        <plasmid evidence="4">unnamed1</plasmid>
    </source>
</reference>
<keyword evidence="4" id="KW-0614">Plasmid</keyword>
<dbReference type="Pfam" id="PF05016">
    <property type="entry name" value="ParE_toxin"/>
    <property type="match status" value="1"/>
</dbReference>
<dbReference type="PANTHER" id="PTHR35601">
    <property type="entry name" value="TOXIN RELE"/>
    <property type="match status" value="1"/>
</dbReference>
<dbReference type="Proteomes" id="UP001055171">
    <property type="component" value="Plasmid unnamed1"/>
</dbReference>
<evidence type="ECO:0000313" key="4">
    <source>
        <dbReference type="EMBL" id="ULP45513.1"/>
    </source>
</evidence>